<dbReference type="InterPro" id="IPR009057">
    <property type="entry name" value="Homeodomain-like_sf"/>
</dbReference>
<dbReference type="InterPro" id="IPR008422">
    <property type="entry name" value="KN_HD"/>
</dbReference>
<protein>
    <recommendedName>
        <fullName evidence="6">Homeobox domain-containing protein</fullName>
    </recommendedName>
</protein>
<dbReference type="CDD" id="cd00086">
    <property type="entry name" value="homeodomain"/>
    <property type="match status" value="1"/>
</dbReference>
<feature type="DNA-binding region" description="Homeobox" evidence="4">
    <location>
        <begin position="76"/>
        <end position="140"/>
    </location>
</feature>
<feature type="region of interest" description="Disordered" evidence="5">
    <location>
        <begin position="50"/>
        <end position="83"/>
    </location>
</feature>
<dbReference type="PANTHER" id="PTHR11850">
    <property type="entry name" value="HOMEOBOX PROTEIN TRANSCRIPTION FACTORS"/>
    <property type="match status" value="1"/>
</dbReference>
<dbReference type="GO" id="GO:0003677">
    <property type="term" value="F:DNA binding"/>
    <property type="evidence" value="ECO:0007669"/>
    <property type="project" value="UniProtKB-UniRule"/>
</dbReference>
<organism evidence="7 8">
    <name type="scientific">Cyclotella cryptica</name>
    <dbReference type="NCBI Taxonomy" id="29204"/>
    <lineage>
        <taxon>Eukaryota</taxon>
        <taxon>Sar</taxon>
        <taxon>Stramenopiles</taxon>
        <taxon>Ochrophyta</taxon>
        <taxon>Bacillariophyta</taxon>
        <taxon>Coscinodiscophyceae</taxon>
        <taxon>Thalassiosirophycidae</taxon>
        <taxon>Stephanodiscales</taxon>
        <taxon>Stephanodiscaceae</taxon>
        <taxon>Cyclotella</taxon>
    </lineage>
</organism>
<keyword evidence="3 4" id="KW-0539">Nucleus</keyword>
<keyword evidence="1 4" id="KW-0238">DNA-binding</keyword>
<feature type="region of interest" description="Disordered" evidence="5">
    <location>
        <begin position="402"/>
        <end position="441"/>
    </location>
</feature>
<keyword evidence="8" id="KW-1185">Reference proteome</keyword>
<sequence>MMRKAVDRENLSVSLGASITQNEHHKSHQCRHFPYIPPAFVLSFQTMSSAEDIPSRRSQKNPNSNAASRPANGSNSTKKSASLPQETVEYLKSWMMSPEHIAHPYPTEQEKAQIMAETGIELKQLTNWFVNNRKRYWKPRVEAKLTSVDGKPAIVHGTNITTTASNAVLLPPPPLPSQHDVVQQPPQLAYEDPHTVSEGGSVVSSSSATANGWCSEEDDSSFTGHFQNAFRAPSSSVFSVHRHGLDAAPLGSTLRREVVDVHILHPDGGGDADESGKDVLPTLRDVTIKSNVKKEMILATFPKCLLQYTVPEEIENDRKKVQTRRDGEVLRVKKHYLKLYLATRGIHSVSSPYGENPVDVAASGNIRNGVNHDSSSPAEITTASNHVPSQVENVMAEHESYLPKPDTCAPSRKRSLTCSDIKDPAPARKRRTSSDATNGEQEWRELCQNAKDIFCDSLPGLEEAAVMFGYATQ</sequence>
<feature type="domain" description="Homeobox" evidence="6">
    <location>
        <begin position="74"/>
        <end position="139"/>
    </location>
</feature>
<gene>
    <name evidence="7" type="ORF">HJC23_008779</name>
</gene>
<evidence type="ECO:0000313" key="8">
    <source>
        <dbReference type="Proteomes" id="UP001516023"/>
    </source>
</evidence>
<dbReference type="GO" id="GO:0005634">
    <property type="term" value="C:nucleus"/>
    <property type="evidence" value="ECO:0007669"/>
    <property type="project" value="UniProtKB-SubCell"/>
</dbReference>
<evidence type="ECO:0000256" key="2">
    <source>
        <dbReference type="ARBA" id="ARBA00023155"/>
    </source>
</evidence>
<comment type="subcellular location">
    <subcellularLocation>
        <location evidence="4">Nucleus</location>
    </subcellularLocation>
</comment>
<dbReference type="EMBL" id="JABMIG020000125">
    <property type="protein sequence ID" value="KAL3790573.1"/>
    <property type="molecule type" value="Genomic_DNA"/>
</dbReference>
<evidence type="ECO:0000256" key="3">
    <source>
        <dbReference type="ARBA" id="ARBA00023242"/>
    </source>
</evidence>
<dbReference type="InterPro" id="IPR001356">
    <property type="entry name" value="HD"/>
</dbReference>
<dbReference type="Proteomes" id="UP001516023">
    <property type="component" value="Unassembled WGS sequence"/>
</dbReference>
<accession>A0ABD3PRE6</accession>
<feature type="compositionally biased region" description="Low complexity" evidence="5">
    <location>
        <begin position="61"/>
        <end position="76"/>
    </location>
</feature>
<reference evidence="7 8" key="1">
    <citation type="journal article" date="2020" name="G3 (Bethesda)">
        <title>Improved Reference Genome for Cyclotella cryptica CCMP332, a Model for Cell Wall Morphogenesis, Salinity Adaptation, and Lipid Production in Diatoms (Bacillariophyta).</title>
        <authorList>
            <person name="Roberts W.R."/>
            <person name="Downey K.M."/>
            <person name="Ruck E.C."/>
            <person name="Traller J.C."/>
            <person name="Alverson A.J."/>
        </authorList>
    </citation>
    <scope>NUCLEOTIDE SEQUENCE [LARGE SCALE GENOMIC DNA]</scope>
    <source>
        <strain evidence="7 8">CCMP332</strain>
    </source>
</reference>
<evidence type="ECO:0000259" key="6">
    <source>
        <dbReference type="PROSITE" id="PS50071"/>
    </source>
</evidence>
<dbReference type="AlphaFoldDB" id="A0ABD3PRE6"/>
<evidence type="ECO:0000256" key="5">
    <source>
        <dbReference type="SAM" id="MobiDB-lite"/>
    </source>
</evidence>
<evidence type="ECO:0000313" key="7">
    <source>
        <dbReference type="EMBL" id="KAL3790573.1"/>
    </source>
</evidence>
<dbReference type="Gene3D" id="1.10.10.60">
    <property type="entry name" value="Homeodomain-like"/>
    <property type="match status" value="1"/>
</dbReference>
<evidence type="ECO:0000256" key="4">
    <source>
        <dbReference type="PROSITE-ProRule" id="PRU00108"/>
    </source>
</evidence>
<dbReference type="SUPFAM" id="SSF46689">
    <property type="entry name" value="Homeodomain-like"/>
    <property type="match status" value="1"/>
</dbReference>
<dbReference type="Pfam" id="PF05920">
    <property type="entry name" value="Homeobox_KN"/>
    <property type="match status" value="1"/>
</dbReference>
<name>A0ABD3PRE6_9STRA</name>
<comment type="caution">
    <text evidence="7">The sequence shown here is derived from an EMBL/GenBank/DDBJ whole genome shotgun (WGS) entry which is preliminary data.</text>
</comment>
<dbReference type="InterPro" id="IPR050224">
    <property type="entry name" value="TALE_homeobox"/>
</dbReference>
<dbReference type="PROSITE" id="PS50071">
    <property type="entry name" value="HOMEOBOX_2"/>
    <property type="match status" value="1"/>
</dbReference>
<proteinExistence type="predicted"/>
<evidence type="ECO:0000256" key="1">
    <source>
        <dbReference type="ARBA" id="ARBA00023125"/>
    </source>
</evidence>
<keyword evidence="2 4" id="KW-0371">Homeobox</keyword>
<dbReference type="SMART" id="SM00389">
    <property type="entry name" value="HOX"/>
    <property type="match status" value="1"/>
</dbReference>